<evidence type="ECO:0000256" key="4">
    <source>
        <dbReference type="ARBA" id="ARBA00038402"/>
    </source>
</evidence>
<organism evidence="6">
    <name type="scientific">Fonticula alba</name>
    <name type="common">Slime mold</name>
    <dbReference type="NCBI Taxonomy" id="691883"/>
    <lineage>
        <taxon>Eukaryota</taxon>
        <taxon>Rotosphaerida</taxon>
        <taxon>Fonticulaceae</taxon>
        <taxon>Fonticula</taxon>
    </lineage>
</organism>
<proteinExistence type="inferred from homology"/>
<dbReference type="EMBL" id="KB932204">
    <property type="protein sequence ID" value="KCV70729.1"/>
    <property type="molecule type" value="Genomic_DNA"/>
</dbReference>
<keyword evidence="2" id="KW-0479">Metal-binding</keyword>
<feature type="compositionally biased region" description="Pro residues" evidence="5">
    <location>
        <begin position="159"/>
        <end position="168"/>
    </location>
</feature>
<dbReference type="GO" id="GO:0005655">
    <property type="term" value="C:nucleolar ribonuclease P complex"/>
    <property type="evidence" value="ECO:0007669"/>
    <property type="project" value="TreeGrafter"/>
</dbReference>
<keyword evidence="7" id="KW-1185">Reference proteome</keyword>
<dbReference type="GeneID" id="20527805"/>
<gene>
    <name evidence="6" type="ORF">H696_03080</name>
</gene>
<feature type="compositionally biased region" description="Basic residues" evidence="5">
    <location>
        <begin position="85"/>
        <end position="95"/>
    </location>
</feature>
<accession>A0A058Z8U2</accession>
<comment type="similarity">
    <text evidence="4">Belongs to the eukaryotic/archaeal RNase P protein component 4 family.</text>
</comment>
<evidence type="ECO:0000256" key="3">
    <source>
        <dbReference type="ARBA" id="ARBA00022833"/>
    </source>
</evidence>
<dbReference type="InterPro" id="IPR007175">
    <property type="entry name" value="Rpr2/Snm1/Rpp21"/>
</dbReference>
<dbReference type="Pfam" id="PF04032">
    <property type="entry name" value="Rpr2"/>
    <property type="match status" value="1"/>
</dbReference>
<evidence type="ECO:0000256" key="2">
    <source>
        <dbReference type="ARBA" id="ARBA00022723"/>
    </source>
</evidence>
<dbReference type="RefSeq" id="XP_009495245.1">
    <property type="nucleotide sequence ID" value="XM_009496970.1"/>
</dbReference>
<reference evidence="6" key="1">
    <citation type="submission" date="2013-04" db="EMBL/GenBank/DDBJ databases">
        <title>The Genome Sequence of Fonticula alba ATCC 38817.</title>
        <authorList>
            <consortium name="The Broad Institute Genomics Platform"/>
            <person name="Russ C."/>
            <person name="Cuomo C."/>
            <person name="Burger G."/>
            <person name="Gray M.W."/>
            <person name="Holland P.W.H."/>
            <person name="King N."/>
            <person name="Lang F.B.F."/>
            <person name="Roger A.J."/>
            <person name="Ruiz-Trillo I."/>
            <person name="Brown M."/>
            <person name="Walker B."/>
            <person name="Young S."/>
            <person name="Zeng Q."/>
            <person name="Gargeya S."/>
            <person name="Fitzgerald M."/>
            <person name="Haas B."/>
            <person name="Abouelleil A."/>
            <person name="Allen A.W."/>
            <person name="Alvarado L."/>
            <person name="Arachchi H.M."/>
            <person name="Berlin A.M."/>
            <person name="Chapman S.B."/>
            <person name="Gainer-Dewar J."/>
            <person name="Goldberg J."/>
            <person name="Griggs A."/>
            <person name="Gujja S."/>
            <person name="Hansen M."/>
            <person name="Howarth C."/>
            <person name="Imamovic A."/>
            <person name="Ireland A."/>
            <person name="Larimer J."/>
            <person name="McCowan C."/>
            <person name="Murphy C."/>
            <person name="Pearson M."/>
            <person name="Poon T.W."/>
            <person name="Priest M."/>
            <person name="Roberts A."/>
            <person name="Saif S."/>
            <person name="Shea T."/>
            <person name="Sisk P."/>
            <person name="Sykes S."/>
            <person name="Wortman J."/>
            <person name="Nusbaum C."/>
            <person name="Birren B."/>
        </authorList>
    </citation>
    <scope>NUCLEOTIDE SEQUENCE [LARGE SCALE GENOMIC DNA]</scope>
    <source>
        <strain evidence="6">ATCC 38817</strain>
    </source>
</reference>
<name>A0A058Z8U2_FONAL</name>
<dbReference type="OrthoDB" id="128536at2759"/>
<dbReference type="PANTHER" id="PTHR14742:SF0">
    <property type="entry name" value="RIBONUCLEASE P PROTEIN SUBUNIT P21"/>
    <property type="match status" value="1"/>
</dbReference>
<feature type="compositionally biased region" description="Basic and acidic residues" evidence="5">
    <location>
        <begin position="113"/>
        <end position="130"/>
    </location>
</feature>
<dbReference type="GO" id="GO:0008033">
    <property type="term" value="P:tRNA processing"/>
    <property type="evidence" value="ECO:0007669"/>
    <property type="project" value="UniProtKB-KW"/>
</dbReference>
<evidence type="ECO:0000256" key="5">
    <source>
        <dbReference type="SAM" id="MobiDB-lite"/>
    </source>
</evidence>
<dbReference type="PANTHER" id="PTHR14742">
    <property type="entry name" value="RIBONUCLEASE P SUBUNIT P21"/>
    <property type="match status" value="1"/>
</dbReference>
<keyword evidence="1" id="KW-0819">tRNA processing</keyword>
<evidence type="ECO:0000313" key="7">
    <source>
        <dbReference type="Proteomes" id="UP000030693"/>
    </source>
</evidence>
<protein>
    <submittedName>
        <fullName evidence="6">Uncharacterized protein</fullName>
    </submittedName>
</protein>
<dbReference type="GO" id="GO:0046872">
    <property type="term" value="F:metal ion binding"/>
    <property type="evidence" value="ECO:0007669"/>
    <property type="project" value="UniProtKB-KW"/>
</dbReference>
<dbReference type="AlphaFoldDB" id="A0A058Z8U2"/>
<dbReference type="Proteomes" id="UP000030693">
    <property type="component" value="Unassembled WGS sequence"/>
</dbReference>
<sequence length="214" mass="23112">MSNGQPQLRQQRDAVHRINFLEQASRLFLNGPNEVPSAPAFKFGRDLLSVSQRAVLRIDPTLKRSVCKGCRAPFDIASTLRVRVRRAGKKRRKSRPSVGAPLGAERPPAPAGRSDEKNDSTPVDDQHTDDPAVATSSTTGGASCLGTKPHRGTGSQAPVPRPPPPPPLRLITSCKTCGHVSRRMGLVDAKGQEVPASRHGFFSERFPTATDDAR</sequence>
<feature type="region of interest" description="Disordered" evidence="5">
    <location>
        <begin position="85"/>
        <end position="170"/>
    </location>
</feature>
<evidence type="ECO:0000313" key="6">
    <source>
        <dbReference type="EMBL" id="KCV70729.1"/>
    </source>
</evidence>
<feature type="region of interest" description="Disordered" evidence="5">
    <location>
        <begin position="188"/>
        <end position="214"/>
    </location>
</feature>
<keyword evidence="3" id="KW-0862">Zinc</keyword>
<evidence type="ECO:0000256" key="1">
    <source>
        <dbReference type="ARBA" id="ARBA00022694"/>
    </source>
</evidence>